<sequence>MTPPAVTAQNLLPQFLYVAGSSRNRGLGADSFYAAASLSCLRKVVSGLRAREEPRH</sequence>
<dbReference type="Proteomes" id="UP000238701">
    <property type="component" value="Unassembled WGS sequence"/>
</dbReference>
<name>A0A2U3KKN6_9BACT</name>
<dbReference type="AlphaFoldDB" id="A0A2U3KKN6"/>
<organism evidence="1 2">
    <name type="scientific">Candidatus Sulfotelmatobacter kueseliae</name>
    <dbReference type="NCBI Taxonomy" id="2042962"/>
    <lineage>
        <taxon>Bacteria</taxon>
        <taxon>Pseudomonadati</taxon>
        <taxon>Acidobacteriota</taxon>
        <taxon>Terriglobia</taxon>
        <taxon>Terriglobales</taxon>
        <taxon>Candidatus Korobacteraceae</taxon>
        <taxon>Candidatus Sulfotelmatobacter</taxon>
    </lineage>
</organism>
<gene>
    <name evidence="1" type="ORF">SBA1_30046</name>
</gene>
<proteinExistence type="predicted"/>
<accession>A0A2U3KKN6</accession>
<evidence type="ECO:0000313" key="2">
    <source>
        <dbReference type="Proteomes" id="UP000238701"/>
    </source>
</evidence>
<evidence type="ECO:0000313" key="1">
    <source>
        <dbReference type="EMBL" id="SPF40195.1"/>
    </source>
</evidence>
<reference evidence="2" key="1">
    <citation type="submission" date="2018-02" db="EMBL/GenBank/DDBJ databases">
        <authorList>
            <person name="Hausmann B."/>
        </authorList>
    </citation>
    <scope>NUCLEOTIDE SEQUENCE [LARGE SCALE GENOMIC DNA]</scope>
    <source>
        <strain evidence="2">Peat soil MAG SbA1</strain>
    </source>
</reference>
<dbReference type="EMBL" id="OMOD01000122">
    <property type="protein sequence ID" value="SPF40195.1"/>
    <property type="molecule type" value="Genomic_DNA"/>
</dbReference>
<protein>
    <submittedName>
        <fullName evidence="1">AzlC protein</fullName>
    </submittedName>
</protein>